<name>A0ACC2L3X3_PERAE</name>
<protein>
    <submittedName>
        <fullName evidence="1">Uncharacterized protein</fullName>
    </submittedName>
</protein>
<keyword evidence="2" id="KW-1185">Reference proteome</keyword>
<reference evidence="1 2" key="1">
    <citation type="journal article" date="2022" name="Hortic Res">
        <title>A haplotype resolved chromosomal level avocado genome allows analysis of novel avocado genes.</title>
        <authorList>
            <person name="Nath O."/>
            <person name="Fletcher S.J."/>
            <person name="Hayward A."/>
            <person name="Shaw L.M."/>
            <person name="Masouleh A.K."/>
            <person name="Furtado A."/>
            <person name="Henry R.J."/>
            <person name="Mitter N."/>
        </authorList>
    </citation>
    <scope>NUCLEOTIDE SEQUENCE [LARGE SCALE GENOMIC DNA]</scope>
    <source>
        <strain evidence="2">cv. Hass</strain>
    </source>
</reference>
<dbReference type="Proteomes" id="UP001234297">
    <property type="component" value="Chromosome 6"/>
</dbReference>
<accession>A0ACC2L3X3</accession>
<evidence type="ECO:0000313" key="1">
    <source>
        <dbReference type="EMBL" id="KAJ8627876.1"/>
    </source>
</evidence>
<sequence length="153" mass="17136">MLMASGSEQDGLHVYVNRKLHAVNNQHECSRVKKVSGSSAAKKSCKGIYHSTRACFDVDEIVPEADDANDVVSATVDANDVVSPTVDMLEKRHLQSLNFTSRLTPYAKQLMSQEAEETRRLHVRVAILVEFQVQSAAFIDIVDLEQKKCSFRR</sequence>
<comment type="caution">
    <text evidence="1">The sequence shown here is derived from an EMBL/GenBank/DDBJ whole genome shotgun (WGS) entry which is preliminary data.</text>
</comment>
<evidence type="ECO:0000313" key="2">
    <source>
        <dbReference type="Proteomes" id="UP001234297"/>
    </source>
</evidence>
<proteinExistence type="predicted"/>
<organism evidence="1 2">
    <name type="scientific">Persea americana</name>
    <name type="common">Avocado</name>
    <dbReference type="NCBI Taxonomy" id="3435"/>
    <lineage>
        <taxon>Eukaryota</taxon>
        <taxon>Viridiplantae</taxon>
        <taxon>Streptophyta</taxon>
        <taxon>Embryophyta</taxon>
        <taxon>Tracheophyta</taxon>
        <taxon>Spermatophyta</taxon>
        <taxon>Magnoliopsida</taxon>
        <taxon>Magnoliidae</taxon>
        <taxon>Laurales</taxon>
        <taxon>Lauraceae</taxon>
        <taxon>Persea</taxon>
    </lineage>
</organism>
<dbReference type="EMBL" id="CM056814">
    <property type="protein sequence ID" value="KAJ8627876.1"/>
    <property type="molecule type" value="Genomic_DNA"/>
</dbReference>
<gene>
    <name evidence="1" type="ORF">MRB53_021183</name>
</gene>